<protein>
    <submittedName>
        <fullName evidence="1">Uncharacterized protein</fullName>
    </submittedName>
</protein>
<evidence type="ECO:0000313" key="2">
    <source>
        <dbReference type="Proteomes" id="UP001236369"/>
    </source>
</evidence>
<comment type="caution">
    <text evidence="1">The sequence shown here is derived from an EMBL/GenBank/DDBJ whole genome shotgun (WGS) entry which is preliminary data.</text>
</comment>
<proteinExistence type="predicted"/>
<name>A0ABU0HSZ0_9HYPH</name>
<gene>
    <name evidence="1" type="ORF">QO016_004954</name>
</gene>
<dbReference type="RefSeq" id="WP_238250341.1">
    <property type="nucleotide sequence ID" value="NZ_BPQX01000039.1"/>
</dbReference>
<evidence type="ECO:0000313" key="1">
    <source>
        <dbReference type="EMBL" id="MDQ0445425.1"/>
    </source>
</evidence>
<dbReference type="EMBL" id="JAUSVV010000031">
    <property type="protein sequence ID" value="MDQ0445425.1"/>
    <property type="molecule type" value="Genomic_DNA"/>
</dbReference>
<accession>A0ABU0HSZ0</accession>
<dbReference type="Proteomes" id="UP001236369">
    <property type="component" value="Unassembled WGS sequence"/>
</dbReference>
<reference evidence="1 2" key="1">
    <citation type="submission" date="2023-07" db="EMBL/GenBank/DDBJ databases">
        <title>Genomic Encyclopedia of Type Strains, Phase IV (KMG-IV): sequencing the most valuable type-strain genomes for metagenomic binning, comparative biology and taxonomic classification.</title>
        <authorList>
            <person name="Goeker M."/>
        </authorList>
    </citation>
    <scope>NUCLEOTIDE SEQUENCE [LARGE SCALE GENOMIC DNA]</scope>
    <source>
        <strain evidence="1 2">DSM 19562</strain>
    </source>
</reference>
<organism evidence="1 2">
    <name type="scientific">Methylobacterium persicinum</name>
    <dbReference type="NCBI Taxonomy" id="374426"/>
    <lineage>
        <taxon>Bacteria</taxon>
        <taxon>Pseudomonadati</taxon>
        <taxon>Pseudomonadota</taxon>
        <taxon>Alphaproteobacteria</taxon>
        <taxon>Hyphomicrobiales</taxon>
        <taxon>Methylobacteriaceae</taxon>
        <taxon>Methylobacterium</taxon>
    </lineage>
</organism>
<keyword evidence="2" id="KW-1185">Reference proteome</keyword>
<sequence length="87" mass="9530">MVTEPTLVARLDTLTETLDRLSFGQQAVAEALGMNTRLLERLVEAAEAPPEEDSRLKTLLGTIQATLKENTALLEKLIQVLTGKSRP</sequence>